<proteinExistence type="predicted"/>
<reference evidence="2 3" key="1">
    <citation type="submission" date="2016-11" db="EMBL/GenBank/DDBJ databases">
        <title>The macronuclear genome of Stentor coeruleus: a giant cell with tiny introns.</title>
        <authorList>
            <person name="Slabodnick M."/>
            <person name="Ruby J.G."/>
            <person name="Reiff S.B."/>
            <person name="Swart E.C."/>
            <person name="Gosai S."/>
            <person name="Prabakaran S."/>
            <person name="Witkowska E."/>
            <person name="Larue G.E."/>
            <person name="Fisher S."/>
            <person name="Freeman R.M."/>
            <person name="Gunawardena J."/>
            <person name="Chu W."/>
            <person name="Stover N.A."/>
            <person name="Gregory B.D."/>
            <person name="Nowacki M."/>
            <person name="Derisi J."/>
            <person name="Roy S.W."/>
            <person name="Marshall W.F."/>
            <person name="Sood P."/>
        </authorList>
    </citation>
    <scope>NUCLEOTIDE SEQUENCE [LARGE SCALE GENOMIC DNA]</scope>
    <source>
        <strain evidence="2">WM001</strain>
    </source>
</reference>
<protein>
    <submittedName>
        <fullName evidence="2">Uncharacterized protein</fullName>
    </submittedName>
</protein>
<accession>A0A1R2AMR2</accession>
<name>A0A1R2AMR2_9CILI</name>
<keyword evidence="1" id="KW-0175">Coiled coil</keyword>
<dbReference type="Proteomes" id="UP000187209">
    <property type="component" value="Unassembled WGS sequence"/>
</dbReference>
<sequence length="306" mass="35721">MFSKKEEILSLKKEQAYQTKQEKISRKELFEKQFKAAEDERKAKIYRLEEMERQLHLYKKGKNSGSSKFNSTSGLDDLYLKELKQLQLKAKELLTQEPYMLPKPQEHNALNAESLRKLSQSPVPMKIPILIPHSVIQKSLKIQPPVIQRALKNGDVCSVYLVSDPDPAYNPMVNAQISLNKSEIGKKNNLIGELDYKGERKVKSISPMKKREEDLDLTKPNTVNLRQMTPKIRVERHNYRDYSLSDVSYSPPRKWVNARMKVYSDIVKNYYKPIACTRKQLELELIKEKIKKSKPVLLKKYKLDID</sequence>
<comment type="caution">
    <text evidence="2">The sequence shown here is derived from an EMBL/GenBank/DDBJ whole genome shotgun (WGS) entry which is preliminary data.</text>
</comment>
<evidence type="ECO:0000313" key="3">
    <source>
        <dbReference type="Proteomes" id="UP000187209"/>
    </source>
</evidence>
<keyword evidence="3" id="KW-1185">Reference proteome</keyword>
<evidence type="ECO:0000256" key="1">
    <source>
        <dbReference type="SAM" id="Coils"/>
    </source>
</evidence>
<dbReference type="OrthoDB" id="324611at2759"/>
<dbReference type="EMBL" id="MPUH01001936">
    <property type="protein sequence ID" value="OMJ65804.1"/>
    <property type="molecule type" value="Genomic_DNA"/>
</dbReference>
<feature type="coiled-coil region" evidence="1">
    <location>
        <begin position="20"/>
        <end position="54"/>
    </location>
</feature>
<dbReference type="AlphaFoldDB" id="A0A1R2AMR2"/>
<evidence type="ECO:0000313" key="2">
    <source>
        <dbReference type="EMBL" id="OMJ65804.1"/>
    </source>
</evidence>
<gene>
    <name evidence="2" type="ORF">SteCoe_37594</name>
</gene>
<organism evidence="2 3">
    <name type="scientific">Stentor coeruleus</name>
    <dbReference type="NCBI Taxonomy" id="5963"/>
    <lineage>
        <taxon>Eukaryota</taxon>
        <taxon>Sar</taxon>
        <taxon>Alveolata</taxon>
        <taxon>Ciliophora</taxon>
        <taxon>Postciliodesmatophora</taxon>
        <taxon>Heterotrichea</taxon>
        <taxon>Heterotrichida</taxon>
        <taxon>Stentoridae</taxon>
        <taxon>Stentor</taxon>
    </lineage>
</organism>